<protein>
    <submittedName>
        <fullName evidence="1">Uncharacterized protein</fullName>
    </submittedName>
</protein>
<evidence type="ECO:0000313" key="1">
    <source>
        <dbReference type="EMBL" id="QJA84987.1"/>
    </source>
</evidence>
<gene>
    <name evidence="1" type="ORF">MM415B02304_0006</name>
</gene>
<dbReference type="EMBL" id="MT142546">
    <property type="protein sequence ID" value="QJA84987.1"/>
    <property type="molecule type" value="Genomic_DNA"/>
</dbReference>
<name>A0A6M3KS82_9ZZZZ</name>
<proteinExistence type="predicted"/>
<organism evidence="1">
    <name type="scientific">viral metagenome</name>
    <dbReference type="NCBI Taxonomy" id="1070528"/>
    <lineage>
        <taxon>unclassified sequences</taxon>
        <taxon>metagenomes</taxon>
        <taxon>organismal metagenomes</taxon>
    </lineage>
</organism>
<dbReference type="AlphaFoldDB" id="A0A6M3KS82"/>
<accession>A0A6M3KS82</accession>
<reference evidence="1" key="1">
    <citation type="submission" date="2020-03" db="EMBL/GenBank/DDBJ databases">
        <title>The deep terrestrial virosphere.</title>
        <authorList>
            <person name="Holmfeldt K."/>
            <person name="Nilsson E."/>
            <person name="Simone D."/>
            <person name="Lopez-Fernandez M."/>
            <person name="Wu X."/>
            <person name="de Brujin I."/>
            <person name="Lundin D."/>
            <person name="Andersson A."/>
            <person name="Bertilsson S."/>
            <person name="Dopson M."/>
        </authorList>
    </citation>
    <scope>NUCLEOTIDE SEQUENCE</scope>
    <source>
        <strain evidence="1">MM415B02304</strain>
    </source>
</reference>
<sequence>MARALFLIPNQSETEPAVIWLKDEIKRLENDNRWEPDEVVFRQRQGALQVLDALLTETEKADKNYRDLKNNE</sequence>